<evidence type="ECO:0000313" key="2">
    <source>
        <dbReference type="EMBL" id="CAG8661623.1"/>
    </source>
</evidence>
<dbReference type="Proteomes" id="UP000789572">
    <property type="component" value="Unassembled WGS sequence"/>
</dbReference>
<dbReference type="AlphaFoldDB" id="A0A9N9HBL5"/>
<proteinExistence type="predicted"/>
<keyword evidence="3" id="KW-1185">Reference proteome</keyword>
<feature type="non-terminal residue" evidence="2">
    <location>
        <position position="71"/>
    </location>
</feature>
<comment type="caution">
    <text evidence="2">The sequence shown here is derived from an EMBL/GenBank/DDBJ whole genome shotgun (WGS) entry which is preliminary data.</text>
</comment>
<feature type="compositionally biased region" description="Polar residues" evidence="1">
    <location>
        <begin position="1"/>
        <end position="19"/>
    </location>
</feature>
<organism evidence="2 3">
    <name type="scientific">Paraglomus occultum</name>
    <dbReference type="NCBI Taxonomy" id="144539"/>
    <lineage>
        <taxon>Eukaryota</taxon>
        <taxon>Fungi</taxon>
        <taxon>Fungi incertae sedis</taxon>
        <taxon>Mucoromycota</taxon>
        <taxon>Glomeromycotina</taxon>
        <taxon>Glomeromycetes</taxon>
        <taxon>Paraglomerales</taxon>
        <taxon>Paraglomeraceae</taxon>
        <taxon>Paraglomus</taxon>
    </lineage>
</organism>
<protein>
    <submittedName>
        <fullName evidence="2">1918_t:CDS:1</fullName>
    </submittedName>
</protein>
<gene>
    <name evidence="2" type="ORF">POCULU_LOCUS10489</name>
</gene>
<evidence type="ECO:0000256" key="1">
    <source>
        <dbReference type="SAM" id="MobiDB-lite"/>
    </source>
</evidence>
<evidence type="ECO:0000313" key="3">
    <source>
        <dbReference type="Proteomes" id="UP000789572"/>
    </source>
</evidence>
<name>A0A9N9HBL5_9GLOM</name>
<accession>A0A9N9HBL5</accession>
<reference evidence="2" key="1">
    <citation type="submission" date="2021-06" db="EMBL/GenBank/DDBJ databases">
        <authorList>
            <person name="Kallberg Y."/>
            <person name="Tangrot J."/>
            <person name="Rosling A."/>
        </authorList>
    </citation>
    <scope>NUCLEOTIDE SEQUENCE</scope>
    <source>
        <strain evidence="2">IA702</strain>
    </source>
</reference>
<sequence>ENLPMESNNPSSFDLQPTSEVGYEPPKGKDPVVNSSFGSNIMDHFDHLSAEDVKKYLRKLLQINILGKITI</sequence>
<dbReference type="EMBL" id="CAJVPJ010005460">
    <property type="protein sequence ID" value="CAG8661623.1"/>
    <property type="molecule type" value="Genomic_DNA"/>
</dbReference>
<feature type="region of interest" description="Disordered" evidence="1">
    <location>
        <begin position="1"/>
        <end position="32"/>
    </location>
</feature>